<reference evidence="3" key="1">
    <citation type="submission" date="2021-02" db="EMBL/GenBank/DDBJ databases">
        <authorList>
            <person name="Dougan E. K."/>
            <person name="Rhodes N."/>
            <person name="Thang M."/>
            <person name="Chan C."/>
        </authorList>
    </citation>
    <scope>NUCLEOTIDE SEQUENCE</scope>
</reference>
<evidence type="ECO:0000313" key="3">
    <source>
        <dbReference type="EMBL" id="CAE8612361.1"/>
    </source>
</evidence>
<protein>
    <recommendedName>
        <fullName evidence="2">AB hydrolase-1 domain-containing protein</fullName>
    </recommendedName>
</protein>
<feature type="region of interest" description="Disordered" evidence="1">
    <location>
        <begin position="341"/>
        <end position="367"/>
    </location>
</feature>
<dbReference type="EMBL" id="CAJNNV010025110">
    <property type="protein sequence ID" value="CAE8612361.1"/>
    <property type="molecule type" value="Genomic_DNA"/>
</dbReference>
<evidence type="ECO:0000256" key="1">
    <source>
        <dbReference type="SAM" id="MobiDB-lite"/>
    </source>
</evidence>
<name>A0A813FP13_POLGL</name>
<dbReference type="Proteomes" id="UP000654075">
    <property type="component" value="Unassembled WGS sequence"/>
</dbReference>
<keyword evidence="4" id="KW-1185">Reference proteome</keyword>
<dbReference type="PANTHER" id="PTHR37471:SF1">
    <property type="entry name" value="AB HYDROLASE-1 DOMAIN-CONTAINING PROTEIN"/>
    <property type="match status" value="1"/>
</dbReference>
<gene>
    <name evidence="3" type="ORF">PGLA1383_LOCUS30153</name>
</gene>
<feature type="compositionally biased region" description="Low complexity" evidence="1">
    <location>
        <begin position="341"/>
        <end position="358"/>
    </location>
</feature>
<dbReference type="PANTHER" id="PTHR37471">
    <property type="entry name" value="UNNAMED PRODUCT"/>
    <property type="match status" value="1"/>
</dbReference>
<dbReference type="InterPro" id="IPR000073">
    <property type="entry name" value="AB_hydrolase_1"/>
</dbReference>
<proteinExistence type="predicted"/>
<dbReference type="Pfam" id="PF12697">
    <property type="entry name" value="Abhydrolase_6"/>
    <property type="match status" value="1"/>
</dbReference>
<dbReference type="InterPro" id="IPR029058">
    <property type="entry name" value="AB_hydrolase_fold"/>
</dbReference>
<comment type="caution">
    <text evidence="3">The sequence shown here is derived from an EMBL/GenBank/DDBJ whole genome shotgun (WGS) entry which is preliminary data.</text>
</comment>
<dbReference type="Gene3D" id="3.40.50.1820">
    <property type="entry name" value="alpha/beta hydrolase"/>
    <property type="match status" value="1"/>
</dbReference>
<dbReference type="SUPFAM" id="SSF53474">
    <property type="entry name" value="alpha/beta-Hydrolases"/>
    <property type="match status" value="1"/>
</dbReference>
<dbReference type="OrthoDB" id="6431331at2759"/>
<accession>A0A813FP13</accession>
<dbReference type="AlphaFoldDB" id="A0A813FP13"/>
<feature type="domain" description="AB hydrolase-1" evidence="2">
    <location>
        <begin position="154"/>
        <end position="427"/>
    </location>
</feature>
<evidence type="ECO:0000259" key="2">
    <source>
        <dbReference type="Pfam" id="PF12697"/>
    </source>
</evidence>
<organism evidence="3 4">
    <name type="scientific">Polarella glacialis</name>
    <name type="common">Dinoflagellate</name>
    <dbReference type="NCBI Taxonomy" id="89957"/>
    <lineage>
        <taxon>Eukaryota</taxon>
        <taxon>Sar</taxon>
        <taxon>Alveolata</taxon>
        <taxon>Dinophyceae</taxon>
        <taxon>Suessiales</taxon>
        <taxon>Suessiaceae</taxon>
        <taxon>Polarella</taxon>
    </lineage>
</organism>
<sequence>MSRQDILEWISWGLFDRPTPELSISEQQELGGYVNQLAQLAQLELPNAGHEAVQLPCMKATWQPFASTEQVVHLPLLVYSAVALGDLVASLWLRWHGFQLRTTSADSGRLRYWERSAPEATVAPVINHHPVTKTIITDDTPDAASASQEPLPAVFFHGMGIGLLPYCMHFLPDLLRLQEQRELGTLLLVRQPFISMDILEASRNSHPTAEKLVTAVEEMLVPSASASASAAGRQPSALFIGHSFGTFHVAHMCRLRPKCVAGAVFLDPMCFMLHLGTTTEASVYAPLRSETSLSRRMLRGELLTNITLRRRFCWHQNCLWLEDLREAQLLATTTTTTTTATKTAATTTTTTPPTTTATSVKPGWGVGGETPGVLGGTSRALVVLGGQDTLMASVDIQNYLGKGVQLLAFPEGTHGQVVLSQDHARQVSAHIEQLAASLKTYWDLERVTMWSLPADEGGEHKGVIAATTYTYLQQSIRCASFGTFPPDLKYAS</sequence>
<evidence type="ECO:0000313" key="4">
    <source>
        <dbReference type="Proteomes" id="UP000654075"/>
    </source>
</evidence>